<dbReference type="PROSITE" id="PS51866">
    <property type="entry name" value="MOP"/>
    <property type="match status" value="1"/>
</dbReference>
<dbReference type="SUPFAM" id="SSF50331">
    <property type="entry name" value="MOP-like"/>
    <property type="match status" value="1"/>
</dbReference>
<reference evidence="15 16" key="1">
    <citation type="submission" date="2020-07" db="EMBL/GenBank/DDBJ databases">
        <title>MOT database genomes.</title>
        <authorList>
            <person name="Joseph S."/>
            <person name="Aduse-Opoku J."/>
            <person name="Hashim A."/>
            <person name="Wade W."/>
            <person name="Curtis M."/>
        </authorList>
    </citation>
    <scope>NUCLEOTIDE SEQUENCE [LARGE SCALE GENOMIC DNA]</scope>
    <source>
        <strain evidence="15 16">WMus004</strain>
    </source>
</reference>
<dbReference type="InterPro" id="IPR003439">
    <property type="entry name" value="ABC_transporter-like_ATP-bd"/>
</dbReference>
<evidence type="ECO:0000256" key="7">
    <source>
        <dbReference type="ARBA" id="ARBA00022989"/>
    </source>
</evidence>
<dbReference type="InterPro" id="IPR000515">
    <property type="entry name" value="MetI-like"/>
</dbReference>
<dbReference type="Gene3D" id="3.40.50.300">
    <property type="entry name" value="P-loop containing nucleotide triphosphate hydrolases"/>
    <property type="match status" value="1"/>
</dbReference>
<feature type="transmembrane region" description="Helical" evidence="10">
    <location>
        <begin position="78"/>
        <end position="99"/>
    </location>
</feature>
<dbReference type="InterPro" id="IPR003593">
    <property type="entry name" value="AAA+_ATPase"/>
</dbReference>
<gene>
    <name evidence="15" type="ORF">HZZ05_02965</name>
</gene>
<evidence type="ECO:0000256" key="5">
    <source>
        <dbReference type="ARBA" id="ARBA00022741"/>
    </source>
</evidence>
<organism evidence="15 16">
    <name type="scientific">Actinomyces bowdenii</name>
    <dbReference type="NCBI Taxonomy" id="131109"/>
    <lineage>
        <taxon>Bacteria</taxon>
        <taxon>Bacillati</taxon>
        <taxon>Actinomycetota</taxon>
        <taxon>Actinomycetes</taxon>
        <taxon>Actinomycetales</taxon>
        <taxon>Actinomycetaceae</taxon>
        <taxon>Actinomyces</taxon>
    </lineage>
</organism>
<dbReference type="InterPro" id="IPR005116">
    <property type="entry name" value="Transp-assoc_OB_typ1"/>
</dbReference>
<feature type="compositionally biased region" description="Basic and acidic residues" evidence="11">
    <location>
        <begin position="691"/>
        <end position="718"/>
    </location>
</feature>
<evidence type="ECO:0000313" key="15">
    <source>
        <dbReference type="EMBL" id="NYS68493.1"/>
    </source>
</evidence>
<dbReference type="Proteomes" id="UP000572528">
    <property type="component" value="Unassembled WGS sequence"/>
</dbReference>
<evidence type="ECO:0000313" key="16">
    <source>
        <dbReference type="Proteomes" id="UP000572528"/>
    </source>
</evidence>
<keyword evidence="7 10" id="KW-1133">Transmembrane helix</keyword>
<dbReference type="GO" id="GO:0005886">
    <property type="term" value="C:plasma membrane"/>
    <property type="evidence" value="ECO:0007669"/>
    <property type="project" value="UniProtKB-SubCell"/>
</dbReference>
<feature type="domain" description="ABC transporter" evidence="12">
    <location>
        <begin position="312"/>
        <end position="546"/>
    </location>
</feature>
<dbReference type="Gene3D" id="1.10.3720.10">
    <property type="entry name" value="MetI-like"/>
    <property type="match status" value="1"/>
</dbReference>
<dbReference type="Gene3D" id="2.40.50.100">
    <property type="match status" value="1"/>
</dbReference>
<comment type="similarity">
    <text evidence="10">Belongs to the binding-protein-dependent transport system permease family.</text>
</comment>
<dbReference type="InterPro" id="IPR050093">
    <property type="entry name" value="ABC_SmlMolc_Importer"/>
</dbReference>
<dbReference type="InterPro" id="IPR017871">
    <property type="entry name" value="ABC_transporter-like_CS"/>
</dbReference>
<evidence type="ECO:0000256" key="2">
    <source>
        <dbReference type="ARBA" id="ARBA00022448"/>
    </source>
</evidence>
<evidence type="ECO:0000256" key="11">
    <source>
        <dbReference type="SAM" id="MobiDB-lite"/>
    </source>
</evidence>
<evidence type="ECO:0000256" key="8">
    <source>
        <dbReference type="ARBA" id="ARBA00023136"/>
    </source>
</evidence>
<keyword evidence="3 9" id="KW-0500">Molybdenum</keyword>
<dbReference type="SUPFAM" id="SSF52540">
    <property type="entry name" value="P-loop containing nucleoside triphosphate hydrolases"/>
    <property type="match status" value="1"/>
</dbReference>
<dbReference type="PROSITE" id="PS50928">
    <property type="entry name" value="ABC_TM1"/>
    <property type="match status" value="1"/>
</dbReference>
<keyword evidence="2 10" id="KW-0813">Transport</keyword>
<accession>A0A853EGF0</accession>
<dbReference type="SUPFAM" id="SSF161098">
    <property type="entry name" value="MetI-like"/>
    <property type="match status" value="1"/>
</dbReference>
<evidence type="ECO:0000259" key="14">
    <source>
        <dbReference type="PROSITE" id="PS51866"/>
    </source>
</evidence>
<comment type="subcellular location">
    <subcellularLocation>
        <location evidence="10">Cell membrane</location>
        <topology evidence="10">Multi-pass membrane protein</topology>
    </subcellularLocation>
    <subcellularLocation>
        <location evidence="1">Membrane</location>
        <topology evidence="1">Multi-pass membrane protein</topology>
    </subcellularLocation>
</comment>
<feature type="transmembrane region" description="Helical" evidence="10">
    <location>
        <begin position="225"/>
        <end position="246"/>
    </location>
</feature>
<dbReference type="PROSITE" id="PS50893">
    <property type="entry name" value="ABC_TRANSPORTER_2"/>
    <property type="match status" value="1"/>
</dbReference>
<feature type="region of interest" description="Disordered" evidence="11">
    <location>
        <begin position="258"/>
        <end position="307"/>
    </location>
</feature>
<feature type="transmembrane region" description="Helical" evidence="10">
    <location>
        <begin position="111"/>
        <end position="137"/>
    </location>
</feature>
<evidence type="ECO:0000256" key="1">
    <source>
        <dbReference type="ARBA" id="ARBA00004141"/>
    </source>
</evidence>
<evidence type="ECO:0000256" key="10">
    <source>
        <dbReference type="RuleBase" id="RU363032"/>
    </source>
</evidence>
<keyword evidence="4 10" id="KW-0812">Transmembrane</keyword>
<dbReference type="GO" id="GO:0055085">
    <property type="term" value="P:transmembrane transport"/>
    <property type="evidence" value="ECO:0007669"/>
    <property type="project" value="InterPro"/>
</dbReference>
<dbReference type="InterPro" id="IPR008995">
    <property type="entry name" value="Mo/tungstate-bd_C_term_dom"/>
</dbReference>
<dbReference type="InterPro" id="IPR004606">
    <property type="entry name" value="Mop_domain"/>
</dbReference>
<keyword evidence="6 15" id="KW-0067">ATP-binding</keyword>
<dbReference type="EMBL" id="JACBXV010000021">
    <property type="protein sequence ID" value="NYS68493.1"/>
    <property type="molecule type" value="Genomic_DNA"/>
</dbReference>
<dbReference type="PANTHER" id="PTHR42781:SF4">
    <property type="entry name" value="SPERMIDINE_PUTRESCINE IMPORT ATP-BINDING PROTEIN POTA"/>
    <property type="match status" value="1"/>
</dbReference>
<keyword evidence="8 10" id="KW-0472">Membrane</keyword>
<feature type="domain" description="ABC transmembrane type-1" evidence="13">
    <location>
        <begin position="41"/>
        <end position="242"/>
    </location>
</feature>
<dbReference type="GO" id="GO:0016887">
    <property type="term" value="F:ATP hydrolysis activity"/>
    <property type="evidence" value="ECO:0007669"/>
    <property type="project" value="InterPro"/>
</dbReference>
<feature type="region of interest" description="Disordered" evidence="11">
    <location>
        <begin position="678"/>
        <end position="718"/>
    </location>
</feature>
<dbReference type="GO" id="GO:0005524">
    <property type="term" value="F:ATP binding"/>
    <property type="evidence" value="ECO:0007669"/>
    <property type="project" value="UniProtKB-KW"/>
</dbReference>
<feature type="transmembrane region" description="Helical" evidence="10">
    <location>
        <begin position="42"/>
        <end position="66"/>
    </location>
</feature>
<evidence type="ECO:0000256" key="9">
    <source>
        <dbReference type="PROSITE-ProRule" id="PRU01213"/>
    </source>
</evidence>
<evidence type="ECO:0000259" key="13">
    <source>
        <dbReference type="PROSITE" id="PS50928"/>
    </source>
</evidence>
<dbReference type="Pfam" id="PF00528">
    <property type="entry name" value="BPD_transp_1"/>
    <property type="match status" value="1"/>
</dbReference>
<feature type="domain" description="Mop" evidence="14">
    <location>
        <begin position="610"/>
        <end position="676"/>
    </location>
</feature>
<keyword evidence="5" id="KW-0547">Nucleotide-binding</keyword>
<dbReference type="PROSITE" id="PS00211">
    <property type="entry name" value="ABC_TRANSPORTER_1"/>
    <property type="match status" value="1"/>
</dbReference>
<protein>
    <submittedName>
        <fullName evidence="15">ATP-binding cassette domain-containing protein</fullName>
    </submittedName>
</protein>
<sequence length="718" mass="72826">MVALAALGACAVVLPLVGLGSRVAWGELPGLLSSPSARAALWLSLRTTAASTAISVVLGTPLALVLARQWPGVRVGRVLAVLPMTMPPVVAGIALLATLGRRGLLGQQLEAWGVGIAFSTAAVVVAQVFVSMPFLVVTLEAALRSRETTAEAIARTLGAGPWRVLAWVTLPLVAPALARGTALALGRSLGEFGATIAFAGSKEGVTRTLPLAIYLERESDTPTSLALAVVLIAASFLIVGATTLHWDRLLGRAGVPAAGSVGSAEPTGPAGRAEPADLAGPAEPAGAAGSPGAPGDGGPAAALGARHAAGARRGQELEISCVLPERGVSAELVAGAGRITALLGPNGSGKSTLCAVAAGLLDARGGRVRLGGRILDGPGAFVVAGRRDVALLSQAPGIFTHMSVLDNVAFGPRCRGLSRPRARRRALAELAAVGADHLAQRRGHELSGGQAARVALARALATGPGALVLDEPMAALDAPSRQEMRRLVARRAQEEGLTVILVTHDVLDVAALADDAVVLEHGRVVERGSAAALLSGPASEFMARLVGSTVLPGVLSGTRRAPAVEIGGGLVIHGRPVPEDAPGDGGLLPGQPGMALIPPDAVALYREAPQGSPRNVLEGRVVGMERAGALVVVELRIGAGHALRATVTAGAVACLSIEAGMALHAVVKAVEVRILPLRPRRDPGGQDGPDGQDRLGHRGRQDHPNRPGGRGRDEEGDR</sequence>
<name>A0A853EGF0_9ACTO</name>
<proteinExistence type="inferred from homology"/>
<dbReference type="InterPro" id="IPR035906">
    <property type="entry name" value="MetI-like_sf"/>
</dbReference>
<dbReference type="PANTHER" id="PTHR42781">
    <property type="entry name" value="SPERMIDINE/PUTRESCINE IMPORT ATP-BINDING PROTEIN POTA"/>
    <property type="match status" value="1"/>
</dbReference>
<dbReference type="AlphaFoldDB" id="A0A853EGF0"/>
<feature type="compositionally biased region" description="Low complexity" evidence="11">
    <location>
        <begin position="276"/>
        <end position="291"/>
    </location>
</feature>
<evidence type="ECO:0000256" key="3">
    <source>
        <dbReference type="ARBA" id="ARBA00022505"/>
    </source>
</evidence>
<dbReference type="InterPro" id="IPR027417">
    <property type="entry name" value="P-loop_NTPase"/>
</dbReference>
<dbReference type="Pfam" id="PF00005">
    <property type="entry name" value="ABC_tran"/>
    <property type="match status" value="1"/>
</dbReference>
<dbReference type="GO" id="GO:0015689">
    <property type="term" value="P:molybdate ion transport"/>
    <property type="evidence" value="ECO:0007669"/>
    <property type="project" value="InterPro"/>
</dbReference>
<evidence type="ECO:0000256" key="4">
    <source>
        <dbReference type="ARBA" id="ARBA00022692"/>
    </source>
</evidence>
<dbReference type="SMART" id="SM00382">
    <property type="entry name" value="AAA"/>
    <property type="match status" value="1"/>
</dbReference>
<dbReference type="CDD" id="cd06261">
    <property type="entry name" value="TM_PBP2"/>
    <property type="match status" value="1"/>
</dbReference>
<evidence type="ECO:0000256" key="6">
    <source>
        <dbReference type="ARBA" id="ARBA00022840"/>
    </source>
</evidence>
<evidence type="ECO:0000259" key="12">
    <source>
        <dbReference type="PROSITE" id="PS50893"/>
    </source>
</evidence>
<dbReference type="Pfam" id="PF03459">
    <property type="entry name" value="TOBE"/>
    <property type="match status" value="1"/>
</dbReference>
<comment type="caution">
    <text evidence="15">The sequence shown here is derived from an EMBL/GenBank/DDBJ whole genome shotgun (WGS) entry which is preliminary data.</text>
</comment>